<dbReference type="InterPro" id="IPR036291">
    <property type="entry name" value="NAD(P)-bd_dom_sf"/>
</dbReference>
<sequence length="259" mass="27355">MTISVNELFSVTGRTAVVTGASSGLGHRFCRVLHAAGANVVAAARRQDRIDELAKDLGGDRVLAVRCDVADEWERGRLVDEALRRFGAIDILVNNAGISSGGPAAGETLAGWQRVIDVNLTSVFALSRLAAGHMLKAGRGSIVNVASIYGLVAAAPMSQASYSASKGGVVNLTRDLACQWSQGGVRVNALAPGWFPSELTHGVLTREDRRGADYIRRNTPMSRFGEEHELDGALLFLASDASSYVTGHTIAVDGGWTAH</sequence>
<dbReference type="InterPro" id="IPR002347">
    <property type="entry name" value="SDR_fam"/>
</dbReference>
<name>A0ABP8BN95_9ACTN</name>
<dbReference type="NCBIfam" id="NF005559">
    <property type="entry name" value="PRK07231.1"/>
    <property type="match status" value="1"/>
</dbReference>
<reference evidence="3" key="1">
    <citation type="journal article" date="2019" name="Int. J. Syst. Evol. Microbiol.">
        <title>The Global Catalogue of Microorganisms (GCM) 10K type strain sequencing project: providing services to taxonomists for standard genome sequencing and annotation.</title>
        <authorList>
            <consortium name="The Broad Institute Genomics Platform"/>
            <consortium name="The Broad Institute Genome Sequencing Center for Infectious Disease"/>
            <person name="Wu L."/>
            <person name="Ma J."/>
        </authorList>
    </citation>
    <scope>NUCLEOTIDE SEQUENCE [LARGE SCALE GENOMIC DNA]</scope>
    <source>
        <strain evidence="3">JCM 17388</strain>
    </source>
</reference>
<dbReference type="SUPFAM" id="SSF51735">
    <property type="entry name" value="NAD(P)-binding Rossmann-fold domains"/>
    <property type="match status" value="1"/>
</dbReference>
<accession>A0ABP8BN95</accession>
<dbReference type="Proteomes" id="UP001501251">
    <property type="component" value="Unassembled WGS sequence"/>
</dbReference>
<proteinExistence type="inferred from homology"/>
<dbReference type="RefSeq" id="WP_344923494.1">
    <property type="nucleotide sequence ID" value="NZ_BAABAQ010000025.1"/>
</dbReference>
<comment type="caution">
    <text evidence="2">The sequence shown here is derived from an EMBL/GenBank/DDBJ whole genome shotgun (WGS) entry which is preliminary data.</text>
</comment>
<comment type="similarity">
    <text evidence="1">Belongs to the short-chain dehydrogenases/reductases (SDR) family.</text>
</comment>
<dbReference type="Pfam" id="PF13561">
    <property type="entry name" value="adh_short_C2"/>
    <property type="match status" value="1"/>
</dbReference>
<protein>
    <submittedName>
        <fullName evidence="2">Glucose 1-dehydrogenase</fullName>
    </submittedName>
</protein>
<gene>
    <name evidence="2" type="ORF">GCM10022252_79200</name>
</gene>
<keyword evidence="3" id="KW-1185">Reference proteome</keyword>
<dbReference type="Gene3D" id="3.40.50.720">
    <property type="entry name" value="NAD(P)-binding Rossmann-like Domain"/>
    <property type="match status" value="1"/>
</dbReference>
<dbReference type="PRINTS" id="PR00081">
    <property type="entry name" value="GDHRDH"/>
</dbReference>
<dbReference type="PRINTS" id="PR00080">
    <property type="entry name" value="SDRFAMILY"/>
</dbReference>
<evidence type="ECO:0000313" key="2">
    <source>
        <dbReference type="EMBL" id="GAA4210844.1"/>
    </source>
</evidence>
<dbReference type="PANTHER" id="PTHR42760">
    <property type="entry name" value="SHORT-CHAIN DEHYDROGENASES/REDUCTASES FAMILY MEMBER"/>
    <property type="match status" value="1"/>
</dbReference>
<organism evidence="2 3">
    <name type="scientific">Streptosporangium oxazolinicum</name>
    <dbReference type="NCBI Taxonomy" id="909287"/>
    <lineage>
        <taxon>Bacteria</taxon>
        <taxon>Bacillati</taxon>
        <taxon>Actinomycetota</taxon>
        <taxon>Actinomycetes</taxon>
        <taxon>Streptosporangiales</taxon>
        <taxon>Streptosporangiaceae</taxon>
        <taxon>Streptosporangium</taxon>
    </lineage>
</organism>
<dbReference type="EMBL" id="BAABAQ010000025">
    <property type="protein sequence ID" value="GAA4210844.1"/>
    <property type="molecule type" value="Genomic_DNA"/>
</dbReference>
<evidence type="ECO:0000256" key="1">
    <source>
        <dbReference type="ARBA" id="ARBA00006484"/>
    </source>
</evidence>
<evidence type="ECO:0000313" key="3">
    <source>
        <dbReference type="Proteomes" id="UP001501251"/>
    </source>
</evidence>